<dbReference type="Pfam" id="PF01547">
    <property type="entry name" value="SBP_bac_1"/>
    <property type="match status" value="1"/>
</dbReference>
<dbReference type="PANTHER" id="PTHR43649:SF31">
    <property type="entry name" value="SN-GLYCEROL-3-PHOSPHATE-BINDING PERIPLASMIC PROTEIN UGPB"/>
    <property type="match status" value="1"/>
</dbReference>
<evidence type="ECO:0000256" key="3">
    <source>
        <dbReference type="ARBA" id="ARBA00022448"/>
    </source>
</evidence>
<dbReference type="HOGENOM" id="CLU_031285_12_1_11"/>
<gene>
    <name evidence="6" type="ORF">BINDI_0302</name>
</gene>
<evidence type="ECO:0000256" key="5">
    <source>
        <dbReference type="SAM" id="SignalP"/>
    </source>
</evidence>
<dbReference type="OrthoDB" id="358201at2"/>
<evidence type="ECO:0000256" key="1">
    <source>
        <dbReference type="ARBA" id="ARBA00004196"/>
    </source>
</evidence>
<feature type="signal peptide" evidence="5">
    <location>
        <begin position="1"/>
        <end position="21"/>
    </location>
</feature>
<evidence type="ECO:0000256" key="2">
    <source>
        <dbReference type="ARBA" id="ARBA00008520"/>
    </source>
</evidence>
<evidence type="ECO:0000313" key="6">
    <source>
        <dbReference type="EMBL" id="AIC91587.1"/>
    </source>
</evidence>
<keyword evidence="7" id="KW-1185">Reference proteome</keyword>
<accession>A0A087VT94</accession>
<feature type="chain" id="PRO_5039322379" evidence="5">
    <location>
        <begin position="22"/>
        <end position="435"/>
    </location>
</feature>
<organism evidence="6 7">
    <name type="scientific">Bifidobacterium [indicum] DSM 20214 = LMG 11587</name>
    <dbReference type="NCBI Taxonomy" id="1341694"/>
    <lineage>
        <taxon>Bacteria</taxon>
        <taxon>Bacillati</taxon>
        <taxon>Actinomycetota</taxon>
        <taxon>Actinomycetes</taxon>
        <taxon>Bifidobacteriales</taxon>
        <taxon>Bifidobacteriaceae</taxon>
        <taxon>Bifidobacterium</taxon>
    </lineage>
</organism>
<dbReference type="Proteomes" id="UP000028569">
    <property type="component" value="Chromosome"/>
</dbReference>
<evidence type="ECO:0000256" key="4">
    <source>
        <dbReference type="ARBA" id="ARBA00022729"/>
    </source>
</evidence>
<dbReference type="Gene3D" id="3.40.190.10">
    <property type="entry name" value="Periplasmic binding protein-like II"/>
    <property type="match status" value="1"/>
</dbReference>
<comment type="similarity">
    <text evidence="2">Belongs to the bacterial solute-binding protein 1 family.</text>
</comment>
<reference evidence="6 7" key="1">
    <citation type="journal article" date="2014" name="Appl. Environ. Microbiol.">
        <title>Genomic encyclopedia of type strains of the genus Bifidobacterium.</title>
        <authorList>
            <person name="Milani C."/>
            <person name="Lugli G.A."/>
            <person name="Duranti S."/>
            <person name="Turroni F."/>
            <person name="Bottacini F."/>
            <person name="Mangifesta M."/>
            <person name="Sanchez B."/>
            <person name="Viappiani A."/>
            <person name="Mancabelli L."/>
            <person name="Taminiau B."/>
            <person name="Delcenserie V."/>
            <person name="Barrangou R."/>
            <person name="Margolles A."/>
            <person name="van Sinderen D."/>
            <person name="Ventura M."/>
        </authorList>
    </citation>
    <scope>NUCLEOTIDE SEQUENCE [LARGE SCALE GENOMIC DNA]</scope>
    <source>
        <strain evidence="6 7">LMG 11587</strain>
    </source>
</reference>
<keyword evidence="4 5" id="KW-0732">Signal</keyword>
<dbReference type="InterPro" id="IPR006059">
    <property type="entry name" value="SBP"/>
</dbReference>
<dbReference type="GO" id="GO:0030313">
    <property type="term" value="C:cell envelope"/>
    <property type="evidence" value="ECO:0007669"/>
    <property type="project" value="UniProtKB-SubCell"/>
</dbReference>
<dbReference type="InterPro" id="IPR050490">
    <property type="entry name" value="Bact_solute-bd_prot1"/>
</dbReference>
<comment type="subcellular location">
    <subcellularLocation>
        <location evidence="1">Cell envelope</location>
    </subcellularLocation>
</comment>
<dbReference type="PROSITE" id="PS51257">
    <property type="entry name" value="PROKAR_LIPOPROTEIN"/>
    <property type="match status" value="1"/>
</dbReference>
<name>A0A087VT94_9BIFI</name>
<keyword evidence="3" id="KW-0813">Transport</keyword>
<protein>
    <submittedName>
        <fullName evidence="6">Extracellular solute-binding protein, family 1</fullName>
    </submittedName>
</protein>
<dbReference type="EMBL" id="CP006018">
    <property type="protein sequence ID" value="AIC91587.1"/>
    <property type="molecule type" value="Genomic_DNA"/>
</dbReference>
<proteinExistence type="inferred from homology"/>
<dbReference type="PANTHER" id="PTHR43649">
    <property type="entry name" value="ARABINOSE-BINDING PROTEIN-RELATED"/>
    <property type="match status" value="1"/>
</dbReference>
<dbReference type="SUPFAM" id="SSF53850">
    <property type="entry name" value="Periplasmic binding protein-like II"/>
    <property type="match status" value="1"/>
</dbReference>
<dbReference type="RefSeq" id="WP_033491593.1">
    <property type="nucleotide sequence ID" value="NZ_CP006018.1"/>
</dbReference>
<evidence type="ECO:0000313" key="7">
    <source>
        <dbReference type="Proteomes" id="UP000028569"/>
    </source>
</evidence>
<dbReference type="KEGG" id="bii:BINDI_0302"/>
<dbReference type="AlphaFoldDB" id="A0A087VT94"/>
<sequence length="435" mass="48143">MRIKKALATLLVAASAVTALTGCGGGGEQKDDKKPESISFWYYDKDTAAQTMAWREAAADFTKKTGVKVKFEVKSFAQIAQNSSQFLNSDQAPDIMESNRGNGSAGMLSSMGLLTDLGPYVEKYGWDKKVTEADASMAKYDEKGVMGGDTWYGAPNYAEYQRVYYNKDMFAKYNIKEPTTLAEFEDACQKFKDAGVTPIAADAGEFGVLWLWWQLVSTKADKGFIQDWQMYKHEVNWKDESLTYATKTLNDWLDKGYISRNATGLKAEDTTTSFIKGEYPIYQTGTWNQGRFVDQIKGFEWDASILPGSKFAQGCTGNLLTIPEKSKNKDLAAQLIDMVLSKKEQNGIAKHGGIPLAADNDSIDNPKNKAMAEEYAKFSKENALSYYPDYPASNLTDAIPAALQELVNGTKTPDQTLEAIKDAYTSGVKDMDVKD</sequence>